<gene>
    <name evidence="1" type="ORF">ACFOW3_19015</name>
</gene>
<dbReference type="Proteomes" id="UP001595693">
    <property type="component" value="Unassembled WGS sequence"/>
</dbReference>
<name>A0ABV8DDU0_9BURK</name>
<evidence type="ECO:0000313" key="1">
    <source>
        <dbReference type="EMBL" id="MFC3936716.1"/>
    </source>
</evidence>
<evidence type="ECO:0000313" key="2">
    <source>
        <dbReference type="Proteomes" id="UP001595693"/>
    </source>
</evidence>
<accession>A0ABV8DDU0</accession>
<protein>
    <submittedName>
        <fullName evidence="1">Uncharacterized protein</fullName>
    </submittedName>
</protein>
<dbReference type="RefSeq" id="WP_055397925.1">
    <property type="nucleotide sequence ID" value="NZ_JAMXAX010000029.1"/>
</dbReference>
<comment type="caution">
    <text evidence="1">The sequence shown here is derived from an EMBL/GenBank/DDBJ whole genome shotgun (WGS) entry which is preliminary data.</text>
</comment>
<organism evidence="1 2">
    <name type="scientific">Acidovorax facilis</name>
    <dbReference type="NCBI Taxonomy" id="12917"/>
    <lineage>
        <taxon>Bacteria</taxon>
        <taxon>Pseudomonadati</taxon>
        <taxon>Pseudomonadota</taxon>
        <taxon>Betaproteobacteria</taxon>
        <taxon>Burkholderiales</taxon>
        <taxon>Comamonadaceae</taxon>
        <taxon>Acidovorax</taxon>
    </lineage>
</organism>
<proteinExistence type="predicted"/>
<keyword evidence="2" id="KW-1185">Reference proteome</keyword>
<sequence>MGSHGASWGGAAYDRARESFSNPLMRRYESQYRFATLQTYPDGVTSDFHFAAEQGAQHAWRYPDLTTHVRYFSDLLRDGRLHADFGLGLDFHWPAVFDPKRSVCRAIGIGHWRPFS</sequence>
<reference evidence="2" key="1">
    <citation type="journal article" date="2019" name="Int. J. Syst. Evol. Microbiol.">
        <title>The Global Catalogue of Microorganisms (GCM) 10K type strain sequencing project: providing services to taxonomists for standard genome sequencing and annotation.</title>
        <authorList>
            <consortium name="The Broad Institute Genomics Platform"/>
            <consortium name="The Broad Institute Genome Sequencing Center for Infectious Disease"/>
            <person name="Wu L."/>
            <person name="Ma J."/>
        </authorList>
    </citation>
    <scope>NUCLEOTIDE SEQUENCE [LARGE SCALE GENOMIC DNA]</scope>
    <source>
        <strain evidence="2">CCUG 2113</strain>
    </source>
</reference>
<dbReference type="EMBL" id="JBHSAJ010000056">
    <property type="protein sequence ID" value="MFC3936716.1"/>
    <property type="molecule type" value="Genomic_DNA"/>
</dbReference>